<feature type="transmembrane region" description="Helical" evidence="6">
    <location>
        <begin position="6"/>
        <end position="24"/>
    </location>
</feature>
<evidence type="ECO:0000256" key="1">
    <source>
        <dbReference type="ARBA" id="ARBA00004127"/>
    </source>
</evidence>
<evidence type="ECO:0000259" key="7">
    <source>
        <dbReference type="Pfam" id="PF02163"/>
    </source>
</evidence>
<keyword evidence="3 6" id="KW-1133">Transmembrane helix</keyword>
<dbReference type="PANTHER" id="PTHR13325">
    <property type="entry name" value="PROTEASE M50 MEMBRANE-BOUND TRANSCRIPTION FACTOR SITE 2 PROTEASE"/>
    <property type="match status" value="1"/>
</dbReference>
<dbReference type="Proteomes" id="UP001163798">
    <property type="component" value="Unassembled WGS sequence"/>
</dbReference>
<reference evidence="8" key="1">
    <citation type="submission" date="2022-08" db="EMBL/GenBank/DDBJ databases">
        <authorList>
            <consortium name="DOE Joint Genome Institute"/>
            <person name="Min B."/>
            <person name="Riley R."/>
            <person name="Sierra-Patev S."/>
            <person name="Naranjo-Ortiz M."/>
            <person name="Looney B."/>
            <person name="Konkel Z."/>
            <person name="Slot J.C."/>
            <person name="Sakamoto Y."/>
            <person name="Steenwyk J.L."/>
            <person name="Rokas A."/>
            <person name="Carro J."/>
            <person name="Camarero S."/>
            <person name="Ferreira P."/>
            <person name="Molpeceres G."/>
            <person name="Ruiz-Duenas F.J."/>
            <person name="Serrano A."/>
            <person name="Henrissat B."/>
            <person name="Drula E."/>
            <person name="Hughes K.W."/>
            <person name="Mata J.L."/>
            <person name="Ishikawa N.K."/>
            <person name="Vargas-Isla R."/>
            <person name="Ushijima S."/>
            <person name="Smith C.A."/>
            <person name="Ahrendt S."/>
            <person name="Andreopoulos W."/>
            <person name="He G."/>
            <person name="Labutti K."/>
            <person name="Lipzen A."/>
            <person name="Ng V."/>
            <person name="Sandor L."/>
            <person name="Barry K."/>
            <person name="Martinez A.T."/>
            <person name="Xiao Y."/>
            <person name="Gibbons J.G."/>
            <person name="Terashima K."/>
            <person name="Hibbett D.S."/>
            <person name="Grigoriev I.V."/>
        </authorList>
    </citation>
    <scope>NUCLEOTIDE SEQUENCE</scope>
    <source>
        <strain evidence="8">TFB10291</strain>
    </source>
</reference>
<keyword evidence="2 6" id="KW-0812">Transmembrane</keyword>
<dbReference type="Pfam" id="PF02163">
    <property type="entry name" value="Peptidase_M50"/>
    <property type="match status" value="1"/>
</dbReference>
<evidence type="ECO:0000256" key="3">
    <source>
        <dbReference type="ARBA" id="ARBA00022989"/>
    </source>
</evidence>
<name>A0AA38NND9_9AGAR</name>
<dbReference type="GO" id="GO:0005737">
    <property type="term" value="C:cytoplasm"/>
    <property type="evidence" value="ECO:0007669"/>
    <property type="project" value="TreeGrafter"/>
</dbReference>
<feature type="domain" description="Peptidase M50" evidence="7">
    <location>
        <begin position="167"/>
        <end position="481"/>
    </location>
</feature>
<keyword evidence="4 6" id="KW-0472">Membrane</keyword>
<dbReference type="PANTHER" id="PTHR13325:SF3">
    <property type="entry name" value="MEMBRANE-BOUND TRANSCRIPTION FACTOR SITE-2 PROTEASE"/>
    <property type="match status" value="1"/>
</dbReference>
<dbReference type="GO" id="GO:0016020">
    <property type="term" value="C:membrane"/>
    <property type="evidence" value="ECO:0007669"/>
    <property type="project" value="InterPro"/>
</dbReference>
<dbReference type="PRINTS" id="PR01000">
    <property type="entry name" value="SREBPS2PTASE"/>
</dbReference>
<evidence type="ECO:0000256" key="5">
    <source>
        <dbReference type="ARBA" id="ARBA00032658"/>
    </source>
</evidence>
<evidence type="ECO:0000313" key="9">
    <source>
        <dbReference type="Proteomes" id="UP001163798"/>
    </source>
</evidence>
<feature type="transmembrane region" description="Helical" evidence="6">
    <location>
        <begin position="514"/>
        <end position="534"/>
    </location>
</feature>
<evidence type="ECO:0000256" key="4">
    <source>
        <dbReference type="ARBA" id="ARBA00023136"/>
    </source>
</evidence>
<dbReference type="GO" id="GO:0012505">
    <property type="term" value="C:endomembrane system"/>
    <property type="evidence" value="ECO:0007669"/>
    <property type="project" value="UniProtKB-SubCell"/>
</dbReference>
<comment type="caution">
    <text evidence="8">The sequence shown here is derived from an EMBL/GenBank/DDBJ whole genome shotgun (WGS) entry which is preliminary data.</text>
</comment>
<dbReference type="GO" id="GO:1905897">
    <property type="term" value="P:regulation of response to endoplasmic reticulum stress"/>
    <property type="evidence" value="ECO:0007669"/>
    <property type="project" value="TreeGrafter"/>
</dbReference>
<dbReference type="GO" id="GO:0004222">
    <property type="term" value="F:metalloendopeptidase activity"/>
    <property type="evidence" value="ECO:0007669"/>
    <property type="project" value="InterPro"/>
</dbReference>
<sequence>MPLSHAISIISLVWVIIHIVYRVWKPKAALLPTSNNVPRARSWVERSTTVTLNKVQLKVQTTAFNARHDELASRLRDRRSKQLRKWTAVFYSIGVIAGICGLVLGLVVLLWITGHSLLSLVFPTSSRLHSHQKRDLDSAAPTHFDASNYIRPVIPGLTVPWAHLPIIIVVVCLCQIVHELGHALAGALYSVPILSSGISLTLVIPSAFVSFSAGFMNSLDVFSRARIIAAGPWHNLVLWILLVGLGKTAVLVERTTGVGTMLVNLGWEDLSKEGRMVVGIDDDSPLYAVLRAGSMVTALDDISLASEEDRWSQYLIPQIPIDVPWYGWCVSQELFQTNSAECCKDAQPTLDRLCFDSLGRGKGCLNPIPILSTSEHQFRCKAESDCNDDAVCVQPDSSSSILRLSVQGQDLILWNGPRSEIWEQVSVDRYAPRLWFVPSTTIGLLREFWSYLQMATLSLFIFNLLPLPFLDGAQLLSALMDYAYPVLEPVLEPNNDVESGEGNAGLWKRRVERLVQFGTLCLIALYFLLGPLWGSV</sequence>
<dbReference type="InterPro" id="IPR008915">
    <property type="entry name" value="Peptidase_M50"/>
</dbReference>
<feature type="transmembrane region" description="Helical" evidence="6">
    <location>
        <begin position="448"/>
        <end position="470"/>
    </location>
</feature>
<organism evidence="8 9">
    <name type="scientific">Lentinula aff. detonsa</name>
    <dbReference type="NCBI Taxonomy" id="2804958"/>
    <lineage>
        <taxon>Eukaryota</taxon>
        <taxon>Fungi</taxon>
        <taxon>Dikarya</taxon>
        <taxon>Basidiomycota</taxon>
        <taxon>Agaricomycotina</taxon>
        <taxon>Agaricomycetes</taxon>
        <taxon>Agaricomycetidae</taxon>
        <taxon>Agaricales</taxon>
        <taxon>Marasmiineae</taxon>
        <taxon>Omphalotaceae</taxon>
        <taxon>Lentinula</taxon>
    </lineage>
</organism>
<feature type="transmembrane region" description="Helical" evidence="6">
    <location>
        <begin position="193"/>
        <end position="216"/>
    </location>
</feature>
<keyword evidence="9" id="KW-1185">Reference proteome</keyword>
<evidence type="ECO:0000313" key="8">
    <source>
        <dbReference type="EMBL" id="KAJ3788598.1"/>
    </source>
</evidence>
<dbReference type="EMBL" id="MU793273">
    <property type="protein sequence ID" value="KAJ3788598.1"/>
    <property type="molecule type" value="Genomic_DNA"/>
</dbReference>
<dbReference type="GO" id="GO:0031293">
    <property type="term" value="P:membrane protein intracellular domain proteolysis"/>
    <property type="evidence" value="ECO:0007669"/>
    <property type="project" value="TreeGrafter"/>
</dbReference>
<gene>
    <name evidence="8" type="ORF">GGU10DRAFT_105732</name>
</gene>
<proteinExistence type="predicted"/>
<feature type="transmembrane region" description="Helical" evidence="6">
    <location>
        <begin position="88"/>
        <end position="112"/>
    </location>
</feature>
<evidence type="ECO:0000256" key="6">
    <source>
        <dbReference type="SAM" id="Phobius"/>
    </source>
</evidence>
<comment type="subcellular location">
    <subcellularLocation>
        <location evidence="1">Endomembrane system</location>
        <topology evidence="1">Multi-pass membrane protein</topology>
    </subcellularLocation>
</comment>
<accession>A0AA38NND9</accession>
<evidence type="ECO:0000256" key="2">
    <source>
        <dbReference type="ARBA" id="ARBA00022692"/>
    </source>
</evidence>
<feature type="transmembrane region" description="Helical" evidence="6">
    <location>
        <begin position="161"/>
        <end position="181"/>
    </location>
</feature>
<dbReference type="AlphaFoldDB" id="A0AA38NND9"/>
<dbReference type="InterPro" id="IPR001193">
    <property type="entry name" value="MBTPS2"/>
</dbReference>
<protein>
    <recommendedName>
        <fullName evidence="5">Endopeptidase S2P</fullName>
    </recommendedName>
</protein>